<dbReference type="EMBL" id="CP017708">
    <property type="protein sequence ID" value="WAN68775.1"/>
    <property type="molecule type" value="Genomic_DNA"/>
</dbReference>
<reference evidence="1" key="2">
    <citation type="submission" date="2022-10" db="EMBL/GenBank/DDBJ databases">
        <authorList>
            <person name="Ngo T.-E."/>
        </authorList>
    </citation>
    <scope>NUCLEOTIDE SEQUENCE</scope>
    <source>
        <strain evidence="1">JHB</strain>
    </source>
</reference>
<gene>
    <name evidence="1" type="ORF">BJP36_41150</name>
</gene>
<evidence type="ECO:0000313" key="1">
    <source>
        <dbReference type="EMBL" id="WAN68775.1"/>
    </source>
</evidence>
<protein>
    <submittedName>
        <fullName evidence="1">Uncharacterized protein</fullName>
    </submittedName>
</protein>
<reference evidence="1" key="1">
    <citation type="journal article" date="2017" name="Proc. Natl. Acad. Sci. U.S.A.">
        <title>Comparative genomics uncovers the prolific and distinctive metabolic potential of the cyanobacterial genus Moorea.</title>
        <authorList>
            <person name="Leao T."/>
            <person name="Castelao G."/>
            <person name="Korobeynikov A."/>
            <person name="Monroe E.A."/>
            <person name="Podell S."/>
            <person name="Glukhov E."/>
            <person name="Allen E.E."/>
            <person name="Gerwick W.H."/>
            <person name="Gerwick L."/>
        </authorList>
    </citation>
    <scope>NUCLEOTIDE SEQUENCE</scope>
    <source>
        <strain evidence="1">JHB</strain>
    </source>
</reference>
<accession>A0A9Q9SSE6</accession>
<organism evidence="1">
    <name type="scientific">Moorena producens (strain JHB)</name>
    <dbReference type="NCBI Taxonomy" id="1454205"/>
    <lineage>
        <taxon>Bacteria</taxon>
        <taxon>Bacillati</taxon>
        <taxon>Cyanobacteriota</taxon>
        <taxon>Cyanophyceae</taxon>
        <taxon>Coleofasciculales</taxon>
        <taxon>Coleofasciculaceae</taxon>
        <taxon>Moorena</taxon>
    </lineage>
</organism>
<proteinExistence type="predicted"/>
<sequence>MKQPCLYRRAPAPLTTLFRRFPIRDFRFPIPDSRFPIPDSRFFGRSAIA</sequence>
<dbReference type="AlphaFoldDB" id="A0A9Q9SSE6"/>
<name>A0A9Q9SSE6_MOOP1</name>
<dbReference type="Proteomes" id="UP000176944">
    <property type="component" value="Chromosome"/>
</dbReference>